<protein>
    <recommendedName>
        <fullName evidence="11">Peptidase M43 pregnancy-associated plasma-A domain-containing protein</fullName>
    </recommendedName>
</protein>
<feature type="domain" description="Peptidase M43 pregnancy-associated plasma-A" evidence="11">
    <location>
        <begin position="209"/>
        <end position="289"/>
    </location>
</feature>
<keyword evidence="8" id="KW-0482">Metalloprotease</keyword>
<proteinExistence type="inferred from homology"/>
<dbReference type="SUPFAM" id="SSF55486">
    <property type="entry name" value="Metalloproteases ('zincins'), catalytic domain"/>
    <property type="match status" value="1"/>
</dbReference>
<dbReference type="InterPro" id="IPR024079">
    <property type="entry name" value="MetalloPept_cat_dom_sf"/>
</dbReference>
<comment type="function">
    <text evidence="1">Secreted metalloproteinase that allows assimilation of proteinaceous substrates.</text>
</comment>
<evidence type="ECO:0000256" key="2">
    <source>
        <dbReference type="ARBA" id="ARBA00008721"/>
    </source>
</evidence>
<dbReference type="InterPro" id="IPR008754">
    <property type="entry name" value="Peptidase_M43"/>
</dbReference>
<dbReference type="GO" id="GO:0046872">
    <property type="term" value="F:metal ion binding"/>
    <property type="evidence" value="ECO:0007669"/>
    <property type="project" value="UniProtKB-KW"/>
</dbReference>
<evidence type="ECO:0000256" key="4">
    <source>
        <dbReference type="ARBA" id="ARBA00022723"/>
    </source>
</evidence>
<feature type="chain" id="PRO_5040737659" description="Peptidase M43 pregnancy-associated plasma-A domain-containing protein" evidence="10">
    <location>
        <begin position="19"/>
        <end position="297"/>
    </location>
</feature>
<gene>
    <name evidence="12" type="ORF">NW755_006546</name>
</gene>
<dbReference type="AlphaFoldDB" id="A0A9W8R5A7"/>
<keyword evidence="3" id="KW-0645">Protease</keyword>
<dbReference type="GO" id="GO:0006508">
    <property type="term" value="P:proteolysis"/>
    <property type="evidence" value="ECO:0007669"/>
    <property type="project" value="UniProtKB-KW"/>
</dbReference>
<dbReference type="EMBL" id="JAOQAV010000015">
    <property type="protein sequence ID" value="KAJ4188388.1"/>
    <property type="molecule type" value="Genomic_DNA"/>
</dbReference>
<sequence>MLGVALFGLLLGAAVTSAEQIAPRGHGCLVSDQGLDRHIDTHSKLLDPPRRNSIPSSFIVDVHFHIASTEEDEDLITEEIVDAQWKVLSESFSNYGINLVLKSTERVVDDLAGHSFLVYEGPDKGWVNYEKEEREYFKSTRNGGYDALNIYFFSKYSPGATGYCTWPTVLTEGDDLTLGLDSCQLSAMTMPGFTVEQGAFEDWNLGHLTVHEAGHWFGLNHTFTGGCSEPGDFVGDTPAQRTQIYGCPVGSDSCPDHPGLDPIHNFMGYTNDNCTNEFTAGQKDRMFEVFFNYRRKL</sequence>
<evidence type="ECO:0000256" key="3">
    <source>
        <dbReference type="ARBA" id="ARBA00022670"/>
    </source>
</evidence>
<comment type="similarity">
    <text evidence="2">Belongs to the peptidase M43B family.</text>
</comment>
<dbReference type="Pfam" id="PF05572">
    <property type="entry name" value="Peptidase_M43"/>
    <property type="match status" value="1"/>
</dbReference>
<evidence type="ECO:0000256" key="8">
    <source>
        <dbReference type="ARBA" id="ARBA00023049"/>
    </source>
</evidence>
<evidence type="ECO:0000256" key="1">
    <source>
        <dbReference type="ARBA" id="ARBA00003174"/>
    </source>
</evidence>
<evidence type="ECO:0000256" key="5">
    <source>
        <dbReference type="ARBA" id="ARBA00022729"/>
    </source>
</evidence>
<reference evidence="12" key="1">
    <citation type="submission" date="2022-09" db="EMBL/GenBank/DDBJ databases">
        <title>Fusarium specimens isolated from Avocado Roots.</title>
        <authorList>
            <person name="Stajich J."/>
            <person name="Roper C."/>
            <person name="Heimlech-Rivalta G."/>
        </authorList>
    </citation>
    <scope>NUCLEOTIDE SEQUENCE</scope>
    <source>
        <strain evidence="12">A02</strain>
    </source>
</reference>
<evidence type="ECO:0000256" key="6">
    <source>
        <dbReference type="ARBA" id="ARBA00022801"/>
    </source>
</evidence>
<dbReference type="Proteomes" id="UP001152087">
    <property type="component" value="Unassembled WGS sequence"/>
</dbReference>
<keyword evidence="13" id="KW-1185">Reference proteome</keyword>
<dbReference type="PANTHER" id="PTHR47466">
    <property type="match status" value="1"/>
</dbReference>
<keyword evidence="7" id="KW-0862">Zinc</keyword>
<keyword evidence="4" id="KW-0479">Metal-binding</keyword>
<evidence type="ECO:0000256" key="10">
    <source>
        <dbReference type="SAM" id="SignalP"/>
    </source>
</evidence>
<evidence type="ECO:0000259" key="11">
    <source>
        <dbReference type="Pfam" id="PF05572"/>
    </source>
</evidence>
<organism evidence="12 13">
    <name type="scientific">Fusarium falciforme</name>
    <dbReference type="NCBI Taxonomy" id="195108"/>
    <lineage>
        <taxon>Eukaryota</taxon>
        <taxon>Fungi</taxon>
        <taxon>Dikarya</taxon>
        <taxon>Ascomycota</taxon>
        <taxon>Pezizomycotina</taxon>
        <taxon>Sordariomycetes</taxon>
        <taxon>Hypocreomycetidae</taxon>
        <taxon>Hypocreales</taxon>
        <taxon>Nectriaceae</taxon>
        <taxon>Fusarium</taxon>
        <taxon>Fusarium solani species complex</taxon>
    </lineage>
</organism>
<keyword evidence="9" id="KW-1015">Disulfide bond</keyword>
<accession>A0A9W8R5A7</accession>
<evidence type="ECO:0000256" key="9">
    <source>
        <dbReference type="ARBA" id="ARBA00023157"/>
    </source>
</evidence>
<dbReference type="GO" id="GO:0008237">
    <property type="term" value="F:metallopeptidase activity"/>
    <property type="evidence" value="ECO:0007669"/>
    <property type="project" value="UniProtKB-KW"/>
</dbReference>
<keyword evidence="5 10" id="KW-0732">Signal</keyword>
<evidence type="ECO:0000256" key="7">
    <source>
        <dbReference type="ARBA" id="ARBA00022833"/>
    </source>
</evidence>
<evidence type="ECO:0000313" key="12">
    <source>
        <dbReference type="EMBL" id="KAJ4188388.1"/>
    </source>
</evidence>
<comment type="caution">
    <text evidence="12">The sequence shown here is derived from an EMBL/GenBank/DDBJ whole genome shotgun (WGS) entry which is preliminary data.</text>
</comment>
<dbReference type="PANTHER" id="PTHR47466:SF1">
    <property type="entry name" value="METALLOPROTEASE MEP1 (AFU_ORTHOLOGUE AFUA_1G07730)-RELATED"/>
    <property type="match status" value="1"/>
</dbReference>
<keyword evidence="6" id="KW-0378">Hydrolase</keyword>
<dbReference type="Gene3D" id="3.40.390.10">
    <property type="entry name" value="Collagenase (Catalytic Domain)"/>
    <property type="match status" value="1"/>
</dbReference>
<feature type="signal peptide" evidence="10">
    <location>
        <begin position="1"/>
        <end position="18"/>
    </location>
</feature>
<evidence type="ECO:0000313" key="13">
    <source>
        <dbReference type="Proteomes" id="UP001152087"/>
    </source>
</evidence>
<name>A0A9W8R5A7_9HYPO</name>
<dbReference type="CDD" id="cd04275">
    <property type="entry name" value="ZnMc_pappalysin_like"/>
    <property type="match status" value="1"/>
</dbReference>